<gene>
    <name evidence="2" type="primary">Contig19373.g20535</name>
    <name evidence="2" type="ORF">STYLEM_7267</name>
</gene>
<evidence type="ECO:0008006" key="4">
    <source>
        <dbReference type="Google" id="ProtNLM"/>
    </source>
</evidence>
<feature type="signal peptide" evidence="1">
    <location>
        <begin position="1"/>
        <end position="24"/>
    </location>
</feature>
<keyword evidence="3" id="KW-1185">Reference proteome</keyword>
<accession>A0A078A8T8</accession>
<sequence>MKQNLGLLLLFVVAFSLLSTNVNGGLLKSKKNKDINQHDKEAIKFWLSGLRGFWQGFYKEFYHGKQKLDANCLSDNSDKHIYEVLHFLSYGELYEVFQVADAIYKLYQDNADNCGVQATFQQVVNQCSTKGENKCGISNILKNGQKSVFKLVHASESIVETVKEFKPTNADEFFEDMFELGSELAETMDALLGL</sequence>
<protein>
    <recommendedName>
        <fullName evidence="4">Secreted protein</fullName>
    </recommendedName>
</protein>
<evidence type="ECO:0000313" key="2">
    <source>
        <dbReference type="EMBL" id="CDW78291.1"/>
    </source>
</evidence>
<evidence type="ECO:0000313" key="3">
    <source>
        <dbReference type="Proteomes" id="UP000039865"/>
    </source>
</evidence>
<proteinExistence type="predicted"/>
<reference evidence="2 3" key="1">
    <citation type="submission" date="2014-06" db="EMBL/GenBank/DDBJ databases">
        <authorList>
            <person name="Swart Estienne"/>
        </authorList>
    </citation>
    <scope>NUCLEOTIDE SEQUENCE [LARGE SCALE GENOMIC DNA]</scope>
    <source>
        <strain evidence="2 3">130c</strain>
    </source>
</reference>
<dbReference type="EMBL" id="CCKQ01006952">
    <property type="protein sequence ID" value="CDW78291.1"/>
    <property type="molecule type" value="Genomic_DNA"/>
</dbReference>
<dbReference type="InParanoid" id="A0A078A8T8"/>
<keyword evidence="1" id="KW-0732">Signal</keyword>
<dbReference type="Proteomes" id="UP000039865">
    <property type="component" value="Unassembled WGS sequence"/>
</dbReference>
<dbReference type="AlphaFoldDB" id="A0A078A8T8"/>
<evidence type="ECO:0000256" key="1">
    <source>
        <dbReference type="SAM" id="SignalP"/>
    </source>
</evidence>
<name>A0A078A8T8_STYLE</name>
<organism evidence="2 3">
    <name type="scientific">Stylonychia lemnae</name>
    <name type="common">Ciliate</name>
    <dbReference type="NCBI Taxonomy" id="5949"/>
    <lineage>
        <taxon>Eukaryota</taxon>
        <taxon>Sar</taxon>
        <taxon>Alveolata</taxon>
        <taxon>Ciliophora</taxon>
        <taxon>Intramacronucleata</taxon>
        <taxon>Spirotrichea</taxon>
        <taxon>Stichotrichia</taxon>
        <taxon>Sporadotrichida</taxon>
        <taxon>Oxytrichidae</taxon>
        <taxon>Stylonychinae</taxon>
        <taxon>Stylonychia</taxon>
    </lineage>
</organism>
<feature type="chain" id="PRO_5001729294" description="Secreted protein" evidence="1">
    <location>
        <begin position="25"/>
        <end position="194"/>
    </location>
</feature>